<accession>A0A2M8KEL2</accession>
<protein>
    <submittedName>
        <fullName evidence="1">Uncharacterized protein</fullName>
    </submittedName>
</protein>
<dbReference type="EMBL" id="PFDW01000026">
    <property type="protein sequence ID" value="PJE58354.1"/>
    <property type="molecule type" value="Genomic_DNA"/>
</dbReference>
<gene>
    <name evidence="1" type="ORF">COU81_01230</name>
</gene>
<dbReference type="Proteomes" id="UP000231450">
    <property type="component" value="Unassembled WGS sequence"/>
</dbReference>
<evidence type="ECO:0000313" key="1">
    <source>
        <dbReference type="EMBL" id="PJE58354.1"/>
    </source>
</evidence>
<comment type="caution">
    <text evidence="1">The sequence shown here is derived from an EMBL/GenBank/DDBJ whole genome shotgun (WGS) entry which is preliminary data.</text>
</comment>
<sequence length="75" mass="8884">MLDLDFGFNEYPNGELDDTKVVEYSPLRFLSKKNHDDDFVVNQEDGIHWWLYSNARSNYLWKPSRQVTLKSSICP</sequence>
<name>A0A2M8KEL2_9BACT</name>
<reference evidence="2" key="1">
    <citation type="submission" date="2017-09" db="EMBL/GenBank/DDBJ databases">
        <title>Depth-based differentiation of microbial function through sediment-hosted aquifers and enrichment of novel symbionts in the deep terrestrial subsurface.</title>
        <authorList>
            <person name="Probst A.J."/>
            <person name="Ladd B."/>
            <person name="Jarett J.K."/>
            <person name="Geller-Mcgrath D.E."/>
            <person name="Sieber C.M.K."/>
            <person name="Emerson J.B."/>
            <person name="Anantharaman K."/>
            <person name="Thomas B.C."/>
            <person name="Malmstrom R."/>
            <person name="Stieglmeier M."/>
            <person name="Klingl A."/>
            <person name="Woyke T."/>
            <person name="Ryan C.M."/>
            <person name="Banfield J.F."/>
        </authorList>
    </citation>
    <scope>NUCLEOTIDE SEQUENCE [LARGE SCALE GENOMIC DNA]</scope>
</reference>
<proteinExistence type="predicted"/>
<dbReference type="AlphaFoldDB" id="A0A2M8KEL2"/>
<organism evidence="1 2">
    <name type="scientific">Candidatus Portnoybacteria bacterium CG10_big_fil_rev_8_21_14_0_10_36_7</name>
    <dbReference type="NCBI Taxonomy" id="1974812"/>
    <lineage>
        <taxon>Bacteria</taxon>
        <taxon>Candidatus Portnoyibacteriota</taxon>
    </lineage>
</organism>
<evidence type="ECO:0000313" key="2">
    <source>
        <dbReference type="Proteomes" id="UP000231450"/>
    </source>
</evidence>